<name>A0A1B8HM98_9GAMM</name>
<dbReference type="CDD" id="cd02042">
    <property type="entry name" value="ParAB_family"/>
    <property type="match status" value="1"/>
</dbReference>
<feature type="domain" description="AAA" evidence="1">
    <location>
        <begin position="11"/>
        <end position="193"/>
    </location>
</feature>
<evidence type="ECO:0000259" key="1">
    <source>
        <dbReference type="Pfam" id="PF13614"/>
    </source>
</evidence>
<dbReference type="Pfam" id="PF13614">
    <property type="entry name" value="AAA_31"/>
    <property type="match status" value="1"/>
</dbReference>
<evidence type="ECO:0000313" key="2">
    <source>
        <dbReference type="EMBL" id="OBU10543.1"/>
    </source>
</evidence>
<dbReference type="PANTHER" id="PTHR13696">
    <property type="entry name" value="P-LOOP CONTAINING NUCLEOSIDE TRIPHOSPHATE HYDROLASE"/>
    <property type="match status" value="1"/>
</dbReference>
<dbReference type="SUPFAM" id="SSF52540">
    <property type="entry name" value="P-loop containing nucleoside triphosphate hydrolases"/>
    <property type="match status" value="1"/>
</dbReference>
<dbReference type="Proteomes" id="UP000092247">
    <property type="component" value="Unassembled WGS sequence"/>
</dbReference>
<dbReference type="InterPro" id="IPR025669">
    <property type="entry name" value="AAA_dom"/>
</dbReference>
<dbReference type="GeneID" id="79718877"/>
<evidence type="ECO:0000313" key="3">
    <source>
        <dbReference type="Proteomes" id="UP000092247"/>
    </source>
</evidence>
<comment type="caution">
    <text evidence="2">The sequence shown here is derived from an EMBL/GenBank/DDBJ whole genome shotgun (WGS) entry which is preliminary data.</text>
</comment>
<dbReference type="PANTHER" id="PTHR13696:SF52">
    <property type="entry name" value="PARA FAMILY PROTEIN CT_582"/>
    <property type="match status" value="1"/>
</dbReference>
<dbReference type="RefSeq" id="WP_067421754.1">
    <property type="nucleotide sequence ID" value="NZ_LZEX01000003.1"/>
</dbReference>
<gene>
    <name evidence="2" type="ORF">AYY17_15475</name>
</gene>
<dbReference type="EMBL" id="LZEX01000003">
    <property type="protein sequence ID" value="OBU10543.1"/>
    <property type="molecule type" value="Genomic_DNA"/>
</dbReference>
<accession>A0A1B8HM98</accession>
<dbReference type="Gene3D" id="3.40.50.300">
    <property type="entry name" value="P-loop containing nucleotide triphosphate hydrolases"/>
    <property type="match status" value="1"/>
</dbReference>
<dbReference type="AlphaFoldDB" id="A0A1B8HM98"/>
<dbReference type="InterPro" id="IPR027417">
    <property type="entry name" value="P-loop_NTPase"/>
</dbReference>
<protein>
    <submittedName>
        <fullName evidence="2">Chromosome partitioning protein ParA</fullName>
    </submittedName>
</protein>
<sequence length="287" mass="32658">MEKKADKPLGKLIVVCSQKGGVVKSQSTNEIAYDLQMAGKKVLMIDADWTTGLTERTFPDELPLEIEREPLKNEFTPGEANTYQLFIPDSTIQPIELKDGRHFLGSTSELNEINYRHSDCMFDFRDRMLQLKEYYDYILIDSAPSYSNVMVASHMAADYLLIPTLLEKQSRNAVAKQITYMQKIKKNYNPKLHFLGTYITQATVSNYSKPLFDGYLGAVDTHNLNMLVEILESKGYNKDYILAYISFAQATAKEAIELGLTFREYDSKSRPAIQYQALAEKIVQLVG</sequence>
<reference evidence="2 3" key="1">
    <citation type="submission" date="2016-06" db="EMBL/GenBank/DDBJ databases">
        <authorList>
            <person name="Kjaerup R.B."/>
            <person name="Dalgaard T.S."/>
            <person name="Juul-Madsen H.R."/>
        </authorList>
    </citation>
    <scope>NUCLEOTIDE SEQUENCE [LARGE SCALE GENOMIC DNA]</scope>
    <source>
        <strain evidence="2 3">GCSL-Mp3</strain>
    </source>
</reference>
<proteinExistence type="predicted"/>
<dbReference type="InterPro" id="IPR050678">
    <property type="entry name" value="DNA_Partitioning_ATPase"/>
</dbReference>
<organism evidence="2 3">
    <name type="scientific">Morganella psychrotolerans</name>
    <dbReference type="NCBI Taxonomy" id="368603"/>
    <lineage>
        <taxon>Bacteria</taxon>
        <taxon>Pseudomonadati</taxon>
        <taxon>Pseudomonadota</taxon>
        <taxon>Gammaproteobacteria</taxon>
        <taxon>Enterobacterales</taxon>
        <taxon>Morganellaceae</taxon>
        <taxon>Morganella</taxon>
    </lineage>
</organism>